<dbReference type="Gene3D" id="1.10.630.10">
    <property type="entry name" value="Cytochrome P450"/>
    <property type="match status" value="1"/>
</dbReference>
<dbReference type="CDD" id="cd11070">
    <property type="entry name" value="CYP56-like"/>
    <property type="match status" value="1"/>
</dbReference>
<dbReference type="InterPro" id="IPR050121">
    <property type="entry name" value="Cytochrome_P450_monoxygenase"/>
</dbReference>
<evidence type="ECO:0000256" key="2">
    <source>
        <dbReference type="ARBA" id="ARBA00010617"/>
    </source>
</evidence>
<keyword evidence="3" id="KW-0349">Heme</keyword>
<gene>
    <name evidence="7" type="ORF">PG997_012882</name>
</gene>
<name>A0ABR1V4L7_9PEZI</name>
<dbReference type="Proteomes" id="UP001433268">
    <property type="component" value="Unassembled WGS sequence"/>
</dbReference>
<dbReference type="InterPro" id="IPR001128">
    <property type="entry name" value="Cyt_P450"/>
</dbReference>
<evidence type="ECO:0000313" key="7">
    <source>
        <dbReference type="EMBL" id="KAK8066135.1"/>
    </source>
</evidence>
<dbReference type="PANTHER" id="PTHR24305:SF166">
    <property type="entry name" value="CYTOCHROME P450 12A4, MITOCHONDRIAL-RELATED"/>
    <property type="match status" value="1"/>
</dbReference>
<keyword evidence="4" id="KW-0479">Metal-binding</keyword>
<keyword evidence="8" id="KW-1185">Reference proteome</keyword>
<keyword evidence="5" id="KW-0408">Iron</keyword>
<organism evidence="7 8">
    <name type="scientific">Apiospora hydei</name>
    <dbReference type="NCBI Taxonomy" id="1337664"/>
    <lineage>
        <taxon>Eukaryota</taxon>
        <taxon>Fungi</taxon>
        <taxon>Dikarya</taxon>
        <taxon>Ascomycota</taxon>
        <taxon>Pezizomycotina</taxon>
        <taxon>Sordariomycetes</taxon>
        <taxon>Xylariomycetidae</taxon>
        <taxon>Amphisphaeriales</taxon>
        <taxon>Apiosporaceae</taxon>
        <taxon>Apiospora</taxon>
    </lineage>
</organism>
<dbReference type="SUPFAM" id="SSF48264">
    <property type="entry name" value="Cytochrome P450"/>
    <property type="match status" value="1"/>
</dbReference>
<proteinExistence type="inferred from homology"/>
<comment type="caution">
    <text evidence="7">The sequence shown here is derived from an EMBL/GenBank/DDBJ whole genome shotgun (WGS) entry which is preliminary data.</text>
</comment>
<dbReference type="RefSeq" id="XP_066662888.1">
    <property type="nucleotide sequence ID" value="XM_066817196.1"/>
</dbReference>
<dbReference type="Pfam" id="PF00067">
    <property type="entry name" value="p450"/>
    <property type="match status" value="1"/>
</dbReference>
<evidence type="ECO:0000256" key="5">
    <source>
        <dbReference type="ARBA" id="ARBA00023004"/>
    </source>
</evidence>
<dbReference type="PRINTS" id="PR00465">
    <property type="entry name" value="EP450IV"/>
</dbReference>
<evidence type="ECO:0000256" key="1">
    <source>
        <dbReference type="ARBA" id="ARBA00001971"/>
    </source>
</evidence>
<dbReference type="PANTHER" id="PTHR24305">
    <property type="entry name" value="CYTOCHROME P450"/>
    <property type="match status" value="1"/>
</dbReference>
<dbReference type="GeneID" id="92050256"/>
<evidence type="ECO:0000256" key="4">
    <source>
        <dbReference type="ARBA" id="ARBA00022723"/>
    </source>
</evidence>
<evidence type="ECO:0000256" key="6">
    <source>
        <dbReference type="ARBA" id="ARBA00023033"/>
    </source>
</evidence>
<keyword evidence="6" id="KW-0503">Monooxygenase</keyword>
<evidence type="ECO:0000313" key="8">
    <source>
        <dbReference type="Proteomes" id="UP001433268"/>
    </source>
</evidence>
<protein>
    <submittedName>
        <fullName evidence="7">Cytochrome P450</fullName>
    </submittedName>
</protein>
<sequence>MSTTAVLLASSLFAYMVWSVVCLEMNVRKARALKVPLVRIPFDVNNNLWVVVQPLVWKKALACLPFPWSRYPNFVRFSNRNWHFLEKSRPGTLFGPVWALVSPGGIHMHFSDPDAIQDIFSRWRDFVRPTRKYPADIVLGVEMLAVYGPSVFTVGLDDWPRHRKAMAAPFHEGTMRMVWDESLKQVGAMLHQWTTRSDGAMTVLSLIDDLKTLSLNVLASTAFREPSALQGSNGMKQQGPSGKTESYRDALSVVHSNVILLMMIPYRLLTGSWVPTKLRNIGQVATSLRTIMAQVVADDLTALHQGCEGTGGPSPLLYAGRILSNSPGTGSASMGEANAKRRRKGGLSVDEVLGNTFVINIAGLDTTSNVLSFALVLLAAYPEVQEWLYEEICEVFLPTQEEKEKGQGYVLLFPRLKRCKAVVLETLRLYPPITGVPKVVTSRGTQALRVGDQVLAIPPGVEIFPLLLGVQTDPQYWSDPYAWKPSRWIVQQQQQPQKIGGGEERQVETLLSPRKGTFFPWSEGPQYCVGRKFSQVETVAVLAYLFRSHRVRVTARPGDSAERARERAQACVNDVNFEFLLKMNQPNEVGIEFVRREDRD</sequence>
<dbReference type="EMBL" id="JAQQWN010000009">
    <property type="protein sequence ID" value="KAK8066135.1"/>
    <property type="molecule type" value="Genomic_DNA"/>
</dbReference>
<keyword evidence="6" id="KW-0560">Oxidoreductase</keyword>
<evidence type="ECO:0000256" key="3">
    <source>
        <dbReference type="ARBA" id="ARBA00022617"/>
    </source>
</evidence>
<accession>A0ABR1V4L7</accession>
<dbReference type="PRINTS" id="PR00385">
    <property type="entry name" value="P450"/>
</dbReference>
<dbReference type="InterPro" id="IPR002403">
    <property type="entry name" value="Cyt_P450_E_grp-IV"/>
</dbReference>
<comment type="cofactor">
    <cofactor evidence="1">
        <name>heme</name>
        <dbReference type="ChEBI" id="CHEBI:30413"/>
    </cofactor>
</comment>
<dbReference type="InterPro" id="IPR036396">
    <property type="entry name" value="Cyt_P450_sf"/>
</dbReference>
<reference evidence="7 8" key="1">
    <citation type="submission" date="2023-01" db="EMBL/GenBank/DDBJ databases">
        <title>Analysis of 21 Apiospora genomes using comparative genomics revels a genus with tremendous synthesis potential of carbohydrate active enzymes and secondary metabolites.</title>
        <authorList>
            <person name="Sorensen T."/>
        </authorList>
    </citation>
    <scope>NUCLEOTIDE SEQUENCE [LARGE SCALE GENOMIC DNA]</scope>
    <source>
        <strain evidence="7 8">CBS 114990</strain>
    </source>
</reference>
<comment type="similarity">
    <text evidence="2">Belongs to the cytochrome P450 family.</text>
</comment>